<dbReference type="OrthoDB" id="9944250at2"/>
<dbReference type="Proteomes" id="UP000184231">
    <property type="component" value="Unassembled WGS sequence"/>
</dbReference>
<gene>
    <name evidence="1" type="ORF">SAMN04487911_10937</name>
</gene>
<protein>
    <recommendedName>
        <fullName evidence="3">Helix-turn-helix domain-containing protein</fullName>
    </recommendedName>
</protein>
<dbReference type="STRING" id="558155.SAMN04487911_10937"/>
<organism evidence="1 2">
    <name type="scientific">Arenibacter nanhaiticus</name>
    <dbReference type="NCBI Taxonomy" id="558155"/>
    <lineage>
        <taxon>Bacteria</taxon>
        <taxon>Pseudomonadati</taxon>
        <taxon>Bacteroidota</taxon>
        <taxon>Flavobacteriia</taxon>
        <taxon>Flavobacteriales</taxon>
        <taxon>Flavobacteriaceae</taxon>
        <taxon>Arenibacter</taxon>
    </lineage>
</organism>
<evidence type="ECO:0000313" key="2">
    <source>
        <dbReference type="Proteomes" id="UP000184231"/>
    </source>
</evidence>
<evidence type="ECO:0008006" key="3">
    <source>
        <dbReference type="Google" id="ProtNLM"/>
    </source>
</evidence>
<name>A0A1M6FPD2_9FLAO</name>
<accession>A0A1M6FPD2</accession>
<keyword evidence="2" id="KW-1185">Reference proteome</keyword>
<dbReference type="EMBL" id="FQYX01000009">
    <property type="protein sequence ID" value="SHI99608.1"/>
    <property type="molecule type" value="Genomic_DNA"/>
</dbReference>
<dbReference type="AlphaFoldDB" id="A0A1M6FPD2"/>
<proteinExistence type="predicted"/>
<dbReference type="RefSeq" id="WP_072764116.1">
    <property type="nucleotide sequence ID" value="NZ_FQYX01000009.1"/>
</dbReference>
<evidence type="ECO:0000313" key="1">
    <source>
        <dbReference type="EMBL" id="SHI99608.1"/>
    </source>
</evidence>
<reference evidence="1 2" key="1">
    <citation type="submission" date="2016-11" db="EMBL/GenBank/DDBJ databases">
        <authorList>
            <person name="Jaros S."/>
            <person name="Januszkiewicz K."/>
            <person name="Wedrychowicz H."/>
        </authorList>
    </citation>
    <scope>NUCLEOTIDE SEQUENCE [LARGE SCALE GENOMIC DNA]</scope>
    <source>
        <strain evidence="1 2">CGMCC 1.8863</strain>
    </source>
</reference>
<sequence length="117" mass="13867">MKQISPKQDFKINLEATITSKELGLVQRLMIIYILINHQKNKDKLSYIKNGEMQNNLRISTITFTTHRNKLEEMNLFTVMIKVDGRYIEVEPSARKSKRLYYFPNWDKLKGMNLITT</sequence>